<dbReference type="Proteomes" id="UP000093514">
    <property type="component" value="Unassembled WGS sequence"/>
</dbReference>
<keyword evidence="2 6" id="KW-0489">Methyltransferase</keyword>
<comment type="caution">
    <text evidence="7">The sequence shown here is derived from an EMBL/GenBank/DDBJ whole genome shotgun (WGS) entry which is preliminary data.</text>
</comment>
<evidence type="ECO:0000256" key="1">
    <source>
        <dbReference type="ARBA" id="ARBA00022552"/>
    </source>
</evidence>
<proteinExistence type="inferred from homology"/>
<comment type="similarity">
    <text evidence="5 6">Belongs to the RNA methyltransferase RlmH family.</text>
</comment>
<dbReference type="NCBIfam" id="NF000985">
    <property type="entry name" value="PRK00103.1-3"/>
    <property type="match status" value="1"/>
</dbReference>
<keyword evidence="4 6" id="KW-0949">S-adenosyl-L-methionine</keyword>
<dbReference type="InterPro" id="IPR029026">
    <property type="entry name" value="tRNA_m1G_MTases_N"/>
</dbReference>
<accession>A0A1C0AD02</accession>
<dbReference type="RefSeq" id="WP_068714682.1">
    <property type="nucleotide sequence ID" value="NZ_LWDV01000005.1"/>
</dbReference>
<organism evidence="7 8">
    <name type="scientific">Orenia metallireducens</name>
    <dbReference type="NCBI Taxonomy" id="1413210"/>
    <lineage>
        <taxon>Bacteria</taxon>
        <taxon>Bacillati</taxon>
        <taxon>Bacillota</taxon>
        <taxon>Clostridia</taxon>
        <taxon>Halanaerobiales</taxon>
        <taxon>Halobacteroidaceae</taxon>
        <taxon>Orenia</taxon>
    </lineage>
</organism>
<sequence length="159" mass="18085">MKVRVIAVGKIKESYINQGIDEFVKRLQRHTSLEVIEIKDEKISGNLSSSEMNQIKEAEGDKIIEKIDNRSYTIALDPQGKPMSSEGLAKSINNLQVQGYSSIEFIIGGALGLHENVRKSADYILSFSHMTFTHQMARLILLEQVYRAFKIMKNEPYHL</sequence>
<evidence type="ECO:0000256" key="5">
    <source>
        <dbReference type="ARBA" id="ARBA00038303"/>
    </source>
</evidence>
<reference evidence="8" key="1">
    <citation type="submission" date="2016-07" db="EMBL/GenBank/DDBJ databases">
        <authorList>
            <person name="Florea S."/>
            <person name="Webb J.S."/>
            <person name="Jaromczyk J."/>
            <person name="Schardl C.L."/>
        </authorList>
    </citation>
    <scope>NUCLEOTIDE SEQUENCE [LARGE SCALE GENOMIC DNA]</scope>
    <source>
        <strain evidence="8">Z6</strain>
    </source>
</reference>
<dbReference type="InterPro" id="IPR003742">
    <property type="entry name" value="RlmH-like"/>
</dbReference>
<keyword evidence="6" id="KW-0963">Cytoplasm</keyword>
<dbReference type="Pfam" id="PF02590">
    <property type="entry name" value="SPOUT_MTase"/>
    <property type="match status" value="1"/>
</dbReference>
<dbReference type="NCBIfam" id="NF000986">
    <property type="entry name" value="PRK00103.1-4"/>
    <property type="match status" value="1"/>
</dbReference>
<evidence type="ECO:0000256" key="3">
    <source>
        <dbReference type="ARBA" id="ARBA00022679"/>
    </source>
</evidence>
<dbReference type="PIRSF" id="PIRSF004505">
    <property type="entry name" value="MT_bac"/>
    <property type="match status" value="1"/>
</dbReference>
<dbReference type="SUPFAM" id="SSF75217">
    <property type="entry name" value="alpha/beta knot"/>
    <property type="match status" value="1"/>
</dbReference>
<name>A0A1C0AD02_9FIRM</name>
<evidence type="ECO:0000256" key="2">
    <source>
        <dbReference type="ARBA" id="ARBA00022603"/>
    </source>
</evidence>
<dbReference type="Gene3D" id="3.40.1280.10">
    <property type="match status" value="1"/>
</dbReference>
<dbReference type="InterPro" id="IPR029028">
    <property type="entry name" value="Alpha/beta_knot_MTases"/>
</dbReference>
<protein>
    <recommendedName>
        <fullName evidence="6">Ribosomal RNA large subunit methyltransferase H</fullName>
        <ecNumber evidence="6">2.1.1.177</ecNumber>
    </recommendedName>
    <alternativeName>
        <fullName evidence="6">23S rRNA (pseudouridine1915-N3)-methyltransferase</fullName>
    </alternativeName>
    <alternativeName>
        <fullName evidence="6">23S rRNA m3Psi1915 methyltransferase</fullName>
    </alternativeName>
    <alternativeName>
        <fullName evidence="6">rRNA (pseudouridine-N3-)-methyltransferase RlmH</fullName>
    </alternativeName>
</protein>
<feature type="binding site" evidence="6">
    <location>
        <position position="108"/>
    </location>
    <ligand>
        <name>S-adenosyl-L-methionine</name>
        <dbReference type="ChEBI" id="CHEBI:59789"/>
    </ligand>
</feature>
<evidence type="ECO:0000313" key="8">
    <source>
        <dbReference type="Proteomes" id="UP000093514"/>
    </source>
</evidence>
<dbReference type="PANTHER" id="PTHR33603">
    <property type="entry name" value="METHYLTRANSFERASE"/>
    <property type="match status" value="1"/>
</dbReference>
<dbReference type="CDD" id="cd18081">
    <property type="entry name" value="RlmH-like"/>
    <property type="match status" value="1"/>
</dbReference>
<comment type="catalytic activity">
    <reaction evidence="6">
        <text>pseudouridine(1915) in 23S rRNA + S-adenosyl-L-methionine = N(3)-methylpseudouridine(1915) in 23S rRNA + S-adenosyl-L-homocysteine + H(+)</text>
        <dbReference type="Rhea" id="RHEA:42752"/>
        <dbReference type="Rhea" id="RHEA-COMP:10221"/>
        <dbReference type="Rhea" id="RHEA-COMP:10222"/>
        <dbReference type="ChEBI" id="CHEBI:15378"/>
        <dbReference type="ChEBI" id="CHEBI:57856"/>
        <dbReference type="ChEBI" id="CHEBI:59789"/>
        <dbReference type="ChEBI" id="CHEBI:65314"/>
        <dbReference type="ChEBI" id="CHEBI:74486"/>
        <dbReference type="EC" id="2.1.1.177"/>
    </reaction>
</comment>
<dbReference type="GO" id="GO:0070038">
    <property type="term" value="F:rRNA (pseudouridine-N3-)-methyltransferase activity"/>
    <property type="evidence" value="ECO:0007669"/>
    <property type="project" value="UniProtKB-UniRule"/>
</dbReference>
<reference evidence="7 8" key="2">
    <citation type="submission" date="2016-08" db="EMBL/GenBank/DDBJ databases">
        <title>Orenia metallireducens sp. nov. strain Z6, a Novel Metal-reducing Firmicute from the Deep Subsurface.</title>
        <authorList>
            <person name="Maxim B.I."/>
            <person name="Kenneth K."/>
            <person name="Flynn T.M."/>
            <person name="Oloughlin E.J."/>
            <person name="Locke R.A."/>
            <person name="Weber J.R."/>
            <person name="Egan S.M."/>
            <person name="Mackie R.I."/>
            <person name="Cann I.K."/>
        </authorList>
    </citation>
    <scope>NUCLEOTIDE SEQUENCE [LARGE SCALE GENOMIC DNA]</scope>
    <source>
        <strain evidence="7 8">Z6</strain>
    </source>
</reference>
<comment type="subunit">
    <text evidence="6">Homodimer.</text>
</comment>
<evidence type="ECO:0000313" key="7">
    <source>
        <dbReference type="EMBL" id="OCL28528.1"/>
    </source>
</evidence>
<dbReference type="AlphaFoldDB" id="A0A1C0AD02"/>
<feature type="binding site" evidence="6">
    <location>
        <begin position="127"/>
        <end position="132"/>
    </location>
    <ligand>
        <name>S-adenosyl-L-methionine</name>
        <dbReference type="ChEBI" id="CHEBI:59789"/>
    </ligand>
</feature>
<dbReference type="NCBIfam" id="TIGR00246">
    <property type="entry name" value="tRNA_RlmH_YbeA"/>
    <property type="match status" value="1"/>
</dbReference>
<evidence type="ECO:0000256" key="4">
    <source>
        <dbReference type="ARBA" id="ARBA00022691"/>
    </source>
</evidence>
<dbReference type="EC" id="2.1.1.177" evidence="6"/>
<comment type="subcellular location">
    <subcellularLocation>
        <location evidence="6">Cytoplasm</location>
    </subcellularLocation>
</comment>
<dbReference type="OrthoDB" id="9806643at2"/>
<gene>
    <name evidence="6" type="primary">rlmH</name>
    <name evidence="7" type="ORF">U472_01190</name>
</gene>
<dbReference type="PANTHER" id="PTHR33603:SF1">
    <property type="entry name" value="RIBOSOMAL RNA LARGE SUBUNIT METHYLTRANSFERASE H"/>
    <property type="match status" value="1"/>
</dbReference>
<evidence type="ECO:0000256" key="6">
    <source>
        <dbReference type="HAMAP-Rule" id="MF_00658"/>
    </source>
</evidence>
<dbReference type="GO" id="GO:0005737">
    <property type="term" value="C:cytoplasm"/>
    <property type="evidence" value="ECO:0007669"/>
    <property type="project" value="UniProtKB-SubCell"/>
</dbReference>
<keyword evidence="8" id="KW-1185">Reference proteome</keyword>
<dbReference type="EMBL" id="LWDV01000005">
    <property type="protein sequence ID" value="OCL28528.1"/>
    <property type="molecule type" value="Genomic_DNA"/>
</dbReference>
<keyword evidence="3 6" id="KW-0808">Transferase</keyword>
<comment type="function">
    <text evidence="6">Specifically methylates the pseudouridine at position 1915 (m3Psi1915) in 23S rRNA.</text>
</comment>
<dbReference type="HAMAP" id="MF_00658">
    <property type="entry name" value="23SrRNA_methyltr_H"/>
    <property type="match status" value="1"/>
</dbReference>
<feature type="binding site" evidence="6">
    <location>
        <position position="76"/>
    </location>
    <ligand>
        <name>S-adenosyl-L-methionine</name>
        <dbReference type="ChEBI" id="CHEBI:59789"/>
    </ligand>
</feature>
<keyword evidence="1 6" id="KW-0698">rRNA processing</keyword>